<reference evidence="3 4" key="1">
    <citation type="journal article" date="2016" name="Nat. Commun.">
        <title>Thousands of microbial genomes shed light on interconnected biogeochemical processes in an aquifer system.</title>
        <authorList>
            <person name="Anantharaman K."/>
            <person name="Brown C.T."/>
            <person name="Hug L.A."/>
            <person name="Sharon I."/>
            <person name="Castelle C.J."/>
            <person name="Probst A.J."/>
            <person name="Thomas B.C."/>
            <person name="Singh A."/>
            <person name="Wilkins M.J."/>
            <person name="Karaoz U."/>
            <person name="Brodie E.L."/>
            <person name="Williams K.H."/>
            <person name="Hubbard S.S."/>
            <person name="Banfield J.F."/>
        </authorList>
    </citation>
    <scope>NUCLEOTIDE SEQUENCE [LARGE SCALE GENOMIC DNA]</scope>
</reference>
<feature type="coiled-coil region" evidence="1">
    <location>
        <begin position="75"/>
        <end position="106"/>
    </location>
</feature>
<accession>A0A1F6FMN7</accession>
<comment type="caution">
    <text evidence="3">The sequence shown here is derived from an EMBL/GenBank/DDBJ whole genome shotgun (WGS) entry which is preliminary data.</text>
</comment>
<evidence type="ECO:0000259" key="2">
    <source>
        <dbReference type="Pfam" id="PF26593"/>
    </source>
</evidence>
<name>A0A1F6FMN7_9BACT</name>
<proteinExistence type="predicted"/>
<evidence type="ECO:0000313" key="4">
    <source>
        <dbReference type="Proteomes" id="UP000179136"/>
    </source>
</evidence>
<dbReference type="AlphaFoldDB" id="A0A1F6FMN7"/>
<evidence type="ECO:0000256" key="1">
    <source>
        <dbReference type="SAM" id="Coils"/>
    </source>
</evidence>
<dbReference type="InterPro" id="IPR058596">
    <property type="entry name" value="TraC-like_dom"/>
</dbReference>
<dbReference type="STRING" id="1798561.A3B87_00305"/>
<sequence length="224" mass="25892">MSDKRKQKAKVATQQYIDIAEIHDDTVILKGNTLAAVLLVSSINFALKSEEEQNAIVQGYISFINSLSFPIQIVIQSRRLNIDNYLEQLKIKEREQTNELLKIQIKEYGAYVRELVELGDIMSKRFYVVIPYNPLEGTKQQGLFGRVFNSFKVVQLVSLKKEKFLKYKTELERRVNAVQSGLSSMTINSQQLDTQSLIELYYNSYNPEVAERQKMEEVGKLRVE</sequence>
<feature type="domain" description="TraC-like" evidence="2">
    <location>
        <begin position="30"/>
        <end position="205"/>
    </location>
</feature>
<keyword evidence="1" id="KW-0175">Coiled coil</keyword>
<organism evidence="3 4">
    <name type="scientific">Candidatus Kuenenbacteria bacterium RIFCSPHIGHO2_02_FULL_39_13</name>
    <dbReference type="NCBI Taxonomy" id="1798561"/>
    <lineage>
        <taxon>Bacteria</taxon>
        <taxon>Candidatus Kueneniibacteriota</taxon>
    </lineage>
</organism>
<dbReference type="Proteomes" id="UP000179136">
    <property type="component" value="Unassembled WGS sequence"/>
</dbReference>
<evidence type="ECO:0000313" key="3">
    <source>
        <dbReference type="EMBL" id="OGG87124.1"/>
    </source>
</evidence>
<gene>
    <name evidence="3" type="ORF">A3B87_00305</name>
</gene>
<dbReference type="EMBL" id="MFMW01000021">
    <property type="protein sequence ID" value="OGG87124.1"/>
    <property type="molecule type" value="Genomic_DNA"/>
</dbReference>
<dbReference type="Pfam" id="PF26593">
    <property type="entry name" value="TraC-like"/>
    <property type="match status" value="1"/>
</dbReference>
<protein>
    <recommendedName>
        <fullName evidence="2">TraC-like domain-containing protein</fullName>
    </recommendedName>
</protein>